<keyword evidence="5 6" id="KW-0472">Membrane</keyword>
<name>A0ABN3NNH2_9ACTN</name>
<accession>A0ABN3NNH2</accession>
<keyword evidence="8" id="KW-1185">Reference proteome</keyword>
<dbReference type="RefSeq" id="WP_344173436.1">
    <property type="nucleotide sequence ID" value="NZ_BAAARY010000015.1"/>
</dbReference>
<feature type="transmembrane region" description="Helical" evidence="6">
    <location>
        <begin position="12"/>
        <end position="30"/>
    </location>
</feature>
<organism evidence="7 8">
    <name type="scientific">Pilimelia columellifera subsp. columellifera</name>
    <dbReference type="NCBI Taxonomy" id="706583"/>
    <lineage>
        <taxon>Bacteria</taxon>
        <taxon>Bacillati</taxon>
        <taxon>Actinomycetota</taxon>
        <taxon>Actinomycetes</taxon>
        <taxon>Micromonosporales</taxon>
        <taxon>Micromonosporaceae</taxon>
        <taxon>Pilimelia</taxon>
    </lineage>
</organism>
<evidence type="ECO:0000256" key="4">
    <source>
        <dbReference type="ARBA" id="ARBA00022989"/>
    </source>
</evidence>
<feature type="transmembrane region" description="Helical" evidence="6">
    <location>
        <begin position="98"/>
        <end position="120"/>
    </location>
</feature>
<evidence type="ECO:0000313" key="7">
    <source>
        <dbReference type="EMBL" id="GAA2528558.1"/>
    </source>
</evidence>
<protein>
    <recommendedName>
        <fullName evidence="9">Cobalt transport protein</fullName>
    </recommendedName>
</protein>
<evidence type="ECO:0000313" key="8">
    <source>
        <dbReference type="Proteomes" id="UP001499978"/>
    </source>
</evidence>
<dbReference type="InterPro" id="IPR051611">
    <property type="entry name" value="ECF_transporter_component"/>
</dbReference>
<dbReference type="EMBL" id="BAAARY010000015">
    <property type="protein sequence ID" value="GAA2528558.1"/>
    <property type="molecule type" value="Genomic_DNA"/>
</dbReference>
<feature type="transmembrane region" description="Helical" evidence="6">
    <location>
        <begin position="63"/>
        <end position="78"/>
    </location>
</feature>
<reference evidence="7 8" key="1">
    <citation type="journal article" date="2019" name="Int. J. Syst. Evol. Microbiol.">
        <title>The Global Catalogue of Microorganisms (GCM) 10K type strain sequencing project: providing services to taxonomists for standard genome sequencing and annotation.</title>
        <authorList>
            <consortium name="The Broad Institute Genomics Platform"/>
            <consortium name="The Broad Institute Genome Sequencing Center for Infectious Disease"/>
            <person name="Wu L."/>
            <person name="Ma J."/>
        </authorList>
    </citation>
    <scope>NUCLEOTIDE SEQUENCE [LARGE SCALE GENOMIC DNA]</scope>
    <source>
        <strain evidence="7 8">JCM 3367</strain>
    </source>
</reference>
<evidence type="ECO:0000256" key="5">
    <source>
        <dbReference type="ARBA" id="ARBA00023136"/>
    </source>
</evidence>
<comment type="subcellular location">
    <subcellularLocation>
        <location evidence="1">Membrane</location>
        <topology evidence="1">Multi-pass membrane protein</topology>
    </subcellularLocation>
</comment>
<dbReference type="InterPro" id="IPR003339">
    <property type="entry name" value="ABC/ECF_trnsptr_transmembrane"/>
</dbReference>
<proteinExistence type="predicted"/>
<dbReference type="PANTHER" id="PTHR34857:SF2">
    <property type="entry name" value="SLL0384 PROTEIN"/>
    <property type="match status" value="1"/>
</dbReference>
<keyword evidence="2" id="KW-1003">Cell membrane</keyword>
<evidence type="ECO:0000256" key="1">
    <source>
        <dbReference type="ARBA" id="ARBA00004141"/>
    </source>
</evidence>
<feature type="transmembrane region" description="Helical" evidence="6">
    <location>
        <begin position="36"/>
        <end position="56"/>
    </location>
</feature>
<keyword evidence="4 6" id="KW-1133">Transmembrane helix</keyword>
<dbReference type="Proteomes" id="UP001499978">
    <property type="component" value="Unassembled WGS sequence"/>
</dbReference>
<sequence>MTRRAALTRRNPLARVGAALLFSLPLLSTLDPLTPTLAIAVSIAVAGAFGVSVAALTRRSGPLLLGAVGVLFSVVPFAEPHGQVVAAVGPLEITDGVLVDAVGLGLRVLAVALPGVIVLATMDPTDLADALTQNARLPARFAYGSLAALRLLPLLRSQWQQLVLARRSRGLSPGRNPAAQARSLGGVAFSLLVGAIRDGERLATAMDARGFDAGIARTAARQQRFTGGDWALVAGAAAFAATILMITAGLGM</sequence>
<dbReference type="CDD" id="cd16914">
    <property type="entry name" value="EcfT"/>
    <property type="match status" value="1"/>
</dbReference>
<evidence type="ECO:0008006" key="9">
    <source>
        <dbReference type="Google" id="ProtNLM"/>
    </source>
</evidence>
<comment type="caution">
    <text evidence="7">The sequence shown here is derived from an EMBL/GenBank/DDBJ whole genome shotgun (WGS) entry which is preliminary data.</text>
</comment>
<dbReference type="Pfam" id="PF02361">
    <property type="entry name" value="CbiQ"/>
    <property type="match status" value="1"/>
</dbReference>
<evidence type="ECO:0000256" key="2">
    <source>
        <dbReference type="ARBA" id="ARBA00022475"/>
    </source>
</evidence>
<evidence type="ECO:0000256" key="3">
    <source>
        <dbReference type="ARBA" id="ARBA00022692"/>
    </source>
</evidence>
<feature type="transmembrane region" description="Helical" evidence="6">
    <location>
        <begin position="230"/>
        <end position="250"/>
    </location>
</feature>
<gene>
    <name evidence="7" type="ORF">GCM10010201_29520</name>
</gene>
<evidence type="ECO:0000256" key="6">
    <source>
        <dbReference type="SAM" id="Phobius"/>
    </source>
</evidence>
<dbReference type="PANTHER" id="PTHR34857">
    <property type="entry name" value="SLL0384 PROTEIN"/>
    <property type="match status" value="1"/>
</dbReference>
<keyword evidence="3 6" id="KW-0812">Transmembrane</keyword>